<dbReference type="AlphaFoldDB" id="A0A151MG81"/>
<sequence>MGPPGRLWGHGCQKQVHWLELEQKGAARAQPTVVCSLLKLAQFQGPIQYTTWKTMRSVLSPGNPSQ</sequence>
<reference evidence="1 2" key="1">
    <citation type="journal article" date="2012" name="Genome Biol.">
        <title>Sequencing three crocodilian genomes to illuminate the evolution of archosaurs and amniotes.</title>
        <authorList>
            <person name="St John J.A."/>
            <person name="Braun E.L."/>
            <person name="Isberg S.R."/>
            <person name="Miles L.G."/>
            <person name="Chong A.Y."/>
            <person name="Gongora J."/>
            <person name="Dalzell P."/>
            <person name="Moran C."/>
            <person name="Bed'hom B."/>
            <person name="Abzhanov A."/>
            <person name="Burgess S.C."/>
            <person name="Cooksey A.M."/>
            <person name="Castoe T.A."/>
            <person name="Crawford N.G."/>
            <person name="Densmore L.D."/>
            <person name="Drew J.C."/>
            <person name="Edwards S.V."/>
            <person name="Faircloth B.C."/>
            <person name="Fujita M.K."/>
            <person name="Greenwold M.J."/>
            <person name="Hoffmann F.G."/>
            <person name="Howard J.M."/>
            <person name="Iguchi T."/>
            <person name="Janes D.E."/>
            <person name="Khan S.Y."/>
            <person name="Kohno S."/>
            <person name="de Koning A.J."/>
            <person name="Lance S.L."/>
            <person name="McCarthy F.M."/>
            <person name="McCormack J.E."/>
            <person name="Merchant M.E."/>
            <person name="Peterson D.G."/>
            <person name="Pollock D.D."/>
            <person name="Pourmand N."/>
            <person name="Raney B.J."/>
            <person name="Roessler K.A."/>
            <person name="Sanford J.R."/>
            <person name="Sawyer R.H."/>
            <person name="Schmidt C.J."/>
            <person name="Triplett E.W."/>
            <person name="Tuberville T.D."/>
            <person name="Venegas-Anaya M."/>
            <person name="Howard J.T."/>
            <person name="Jarvis E.D."/>
            <person name="Guillette L.J.Jr."/>
            <person name="Glenn T.C."/>
            <person name="Green R.E."/>
            <person name="Ray D.A."/>
        </authorList>
    </citation>
    <scope>NUCLEOTIDE SEQUENCE [LARGE SCALE GENOMIC DNA]</scope>
    <source>
        <strain evidence="1">KSC_2009_1</strain>
    </source>
</reference>
<comment type="caution">
    <text evidence="1">The sequence shown here is derived from an EMBL/GenBank/DDBJ whole genome shotgun (WGS) entry which is preliminary data.</text>
</comment>
<evidence type="ECO:0000313" key="1">
    <source>
        <dbReference type="EMBL" id="KYO23542.1"/>
    </source>
</evidence>
<name>A0A151MG81_ALLMI</name>
<organism evidence="1 2">
    <name type="scientific">Alligator mississippiensis</name>
    <name type="common">American alligator</name>
    <dbReference type="NCBI Taxonomy" id="8496"/>
    <lineage>
        <taxon>Eukaryota</taxon>
        <taxon>Metazoa</taxon>
        <taxon>Chordata</taxon>
        <taxon>Craniata</taxon>
        <taxon>Vertebrata</taxon>
        <taxon>Euteleostomi</taxon>
        <taxon>Archelosauria</taxon>
        <taxon>Archosauria</taxon>
        <taxon>Crocodylia</taxon>
        <taxon>Alligatoridae</taxon>
        <taxon>Alligatorinae</taxon>
        <taxon>Alligator</taxon>
    </lineage>
</organism>
<accession>A0A151MG81</accession>
<gene>
    <name evidence="1" type="ORF">Y1Q_0010105</name>
</gene>
<proteinExistence type="predicted"/>
<dbReference type="Proteomes" id="UP000050525">
    <property type="component" value="Unassembled WGS sequence"/>
</dbReference>
<protein>
    <submittedName>
        <fullName evidence="1">Uncharacterized protein</fullName>
    </submittedName>
</protein>
<keyword evidence="2" id="KW-1185">Reference proteome</keyword>
<evidence type="ECO:0000313" key="2">
    <source>
        <dbReference type="Proteomes" id="UP000050525"/>
    </source>
</evidence>
<dbReference type="EMBL" id="AKHW03006198">
    <property type="protein sequence ID" value="KYO23542.1"/>
    <property type="molecule type" value="Genomic_DNA"/>
</dbReference>